<dbReference type="AlphaFoldDB" id="A0A1H8J1R8"/>
<proteinExistence type="predicted"/>
<dbReference type="STRING" id="310780.SAMN05216267_1009115"/>
<name>A0A1H8J1R8_9ACTN</name>
<dbReference type="EMBL" id="FODD01000009">
    <property type="protein sequence ID" value="SEN74621.1"/>
    <property type="molecule type" value="Genomic_DNA"/>
</dbReference>
<reference evidence="1 2" key="1">
    <citation type="submission" date="2016-10" db="EMBL/GenBank/DDBJ databases">
        <authorList>
            <person name="de Groot N.N."/>
        </authorList>
    </citation>
    <scope>NUCLEOTIDE SEQUENCE [LARGE SCALE GENOMIC DNA]</scope>
    <source>
        <strain evidence="1 2">CGMCC 4.2026</strain>
    </source>
</reference>
<accession>A0A1H8J1R8</accession>
<gene>
    <name evidence="1" type="ORF">SAMN05216267_1009115</name>
</gene>
<evidence type="ECO:0000313" key="2">
    <source>
        <dbReference type="Proteomes" id="UP000181951"/>
    </source>
</evidence>
<dbReference type="Proteomes" id="UP000181951">
    <property type="component" value="Unassembled WGS sequence"/>
</dbReference>
<organism evidence="1 2">
    <name type="scientific">Actinacidiphila rubida</name>
    <dbReference type="NCBI Taxonomy" id="310780"/>
    <lineage>
        <taxon>Bacteria</taxon>
        <taxon>Bacillati</taxon>
        <taxon>Actinomycetota</taxon>
        <taxon>Actinomycetes</taxon>
        <taxon>Kitasatosporales</taxon>
        <taxon>Streptomycetaceae</taxon>
        <taxon>Actinacidiphila</taxon>
    </lineage>
</organism>
<sequence>MVTVSRISELWREYLAPGWDGMYRADGSARQAEVDGDDLSWFELGPSFDVDALLEEDPENLNDVGPDPRTVVELPDGSGYVCGGESSMGGDGFFARLDPEQNVVWLVFLSNSNPFVRVAVEGSMVTFVNNRDRSLVIDLNDPDFAL</sequence>
<keyword evidence="2" id="KW-1185">Reference proteome</keyword>
<protein>
    <submittedName>
        <fullName evidence="1">Uncharacterized protein</fullName>
    </submittedName>
</protein>
<evidence type="ECO:0000313" key="1">
    <source>
        <dbReference type="EMBL" id="SEN74621.1"/>
    </source>
</evidence>